<evidence type="ECO:0000313" key="2">
    <source>
        <dbReference type="Proteomes" id="UP000065734"/>
    </source>
</evidence>
<proteinExistence type="predicted"/>
<name>A0A0P0IX04_BLAVI</name>
<dbReference type="KEGG" id="bvr:BVIR_556"/>
<dbReference type="EMBL" id="LN907867">
    <property type="protein sequence ID" value="CUU44275.1"/>
    <property type="molecule type" value="Genomic_DNA"/>
</dbReference>
<dbReference type="AlphaFoldDB" id="A0A0P0IX04"/>
<organism evidence="1 2">
    <name type="scientific">Blastochloris viridis</name>
    <name type="common">Rhodopseudomonas viridis</name>
    <dbReference type="NCBI Taxonomy" id="1079"/>
    <lineage>
        <taxon>Bacteria</taxon>
        <taxon>Pseudomonadati</taxon>
        <taxon>Pseudomonadota</taxon>
        <taxon>Alphaproteobacteria</taxon>
        <taxon>Hyphomicrobiales</taxon>
        <taxon>Blastochloridaceae</taxon>
        <taxon>Blastochloris</taxon>
    </lineage>
</organism>
<evidence type="ECO:0000313" key="1">
    <source>
        <dbReference type="EMBL" id="CUU44275.1"/>
    </source>
</evidence>
<dbReference type="Proteomes" id="UP000065734">
    <property type="component" value="Chromosome I"/>
</dbReference>
<reference evidence="2" key="1">
    <citation type="journal article" date="2016" name="Genome Announc.">
        <title>Revised genome sequence of the purple photosynthetic bacterium Blastochloris viridis.</title>
        <authorList>
            <person name="Liu L.N."/>
            <person name="Faulkner M."/>
            <person name="Liu X."/>
            <person name="Huang F."/>
            <person name="Darby A.C."/>
            <person name="Hall N."/>
        </authorList>
    </citation>
    <scope>NUCLEOTIDE SEQUENCE [LARGE SCALE GENOMIC DNA]</scope>
    <source>
        <strain evidence="2">ATCC 19567 / DSM 133 / F</strain>
    </source>
</reference>
<sequence length="56" mass="5554">MSVIIGSRTLRAAAALTAQVANADRLSWTRLRLDVGAECTAGGRGGGGGPGIRSGT</sequence>
<accession>A0A0P0IX04</accession>
<keyword evidence="2" id="KW-1185">Reference proteome</keyword>
<gene>
    <name evidence="1" type="ORF">BVIRIDIS_33230</name>
</gene>
<protein>
    <submittedName>
        <fullName evidence="1">Uncharacterized protein</fullName>
    </submittedName>
</protein>